<keyword evidence="2" id="KW-1133">Transmembrane helix</keyword>
<comment type="caution">
    <text evidence="5">The sequence shown here is derived from an EMBL/GenBank/DDBJ whole genome shotgun (WGS) entry which is preliminary data.</text>
</comment>
<sequence>MVENRSLTVHYLFRAVIMAGFSFYVLHLVKAGSLVYYIAPRMEVYVKCAAIALFVIALYQGFLGLRSFFGKAEAACDCEHAPPASIVRNIWLYGLFLLPLTLGFLLPDKLMGSDVVAMKGMNLSGGNGAAKAGGRAAGSGTAAAGQTASAGAVQAPESVAPEQPVSAEEAAAKGGVSSAAGTGTSPTADEELKRLFEADDFSKPFVSLGIKLYKQDRIVIKENGFMELLTAVDLFLDRYIGKKMEITGFVYREPDMKENQFVVSRLAMMCCSADSSPYGVLVEGATAKTLSKDAWVKIVGTIGTTKYKDIEIMKLDATSIESIQAPETPYVYPYYEDFEKLAD</sequence>
<feature type="compositionally biased region" description="Low complexity" evidence="1">
    <location>
        <begin position="165"/>
        <end position="185"/>
    </location>
</feature>
<keyword evidence="2" id="KW-0812">Transmembrane</keyword>
<feature type="domain" description="DUF1980" evidence="4">
    <location>
        <begin position="209"/>
        <end position="333"/>
    </location>
</feature>
<dbReference type="EMBL" id="VDCQ01000046">
    <property type="protein sequence ID" value="TNJ63233.1"/>
    <property type="molecule type" value="Genomic_DNA"/>
</dbReference>
<dbReference type="InterPro" id="IPR048447">
    <property type="entry name" value="DUF1980_C"/>
</dbReference>
<feature type="region of interest" description="Disordered" evidence="1">
    <location>
        <begin position="153"/>
        <end position="186"/>
    </location>
</feature>
<dbReference type="InterPro" id="IPR048493">
    <property type="entry name" value="DUF1980_N"/>
</dbReference>
<gene>
    <name evidence="5" type="ORF">FE784_26585</name>
</gene>
<protein>
    <submittedName>
        <fullName evidence="5">TIGR03943 family protein</fullName>
    </submittedName>
</protein>
<evidence type="ECO:0000256" key="2">
    <source>
        <dbReference type="SAM" id="Phobius"/>
    </source>
</evidence>
<feature type="domain" description="DUF1980" evidence="3">
    <location>
        <begin position="13"/>
        <end position="122"/>
    </location>
</feature>
<name>A0A5C4T2I3_9BACL</name>
<evidence type="ECO:0000313" key="5">
    <source>
        <dbReference type="EMBL" id="TNJ63233.1"/>
    </source>
</evidence>
<evidence type="ECO:0000259" key="3">
    <source>
        <dbReference type="Pfam" id="PF09323"/>
    </source>
</evidence>
<dbReference type="InterPro" id="IPR015402">
    <property type="entry name" value="DUF1980"/>
</dbReference>
<dbReference type="Pfam" id="PF09323">
    <property type="entry name" value="DUF1980"/>
    <property type="match status" value="1"/>
</dbReference>
<proteinExistence type="predicted"/>
<accession>A0A5C4T2I3</accession>
<dbReference type="Pfam" id="PF21537">
    <property type="entry name" value="DUF1980_C"/>
    <property type="match status" value="1"/>
</dbReference>
<dbReference type="RefSeq" id="WP_139605287.1">
    <property type="nucleotide sequence ID" value="NZ_VDCQ01000046.1"/>
</dbReference>
<feature type="transmembrane region" description="Helical" evidence="2">
    <location>
        <begin position="12"/>
        <end position="37"/>
    </location>
</feature>
<evidence type="ECO:0000256" key="1">
    <source>
        <dbReference type="SAM" id="MobiDB-lite"/>
    </source>
</evidence>
<reference evidence="5 6" key="1">
    <citation type="submission" date="2019-05" db="EMBL/GenBank/DDBJ databases">
        <title>We sequenced the genome of Paenibacillus hemerocallicola KCTC 33185 for further insight into its adaptation and study the phylogeny of Paenibacillus.</title>
        <authorList>
            <person name="Narsing Rao M.P."/>
        </authorList>
    </citation>
    <scope>NUCLEOTIDE SEQUENCE [LARGE SCALE GENOMIC DNA]</scope>
    <source>
        <strain evidence="5 6">KCTC 33185</strain>
    </source>
</reference>
<evidence type="ECO:0000259" key="4">
    <source>
        <dbReference type="Pfam" id="PF21537"/>
    </source>
</evidence>
<dbReference type="NCBIfam" id="TIGR03943">
    <property type="entry name" value="TIGR03943 family putative permease subunit"/>
    <property type="match status" value="1"/>
</dbReference>
<evidence type="ECO:0000313" key="6">
    <source>
        <dbReference type="Proteomes" id="UP000307943"/>
    </source>
</evidence>
<dbReference type="PANTHER" id="PTHR40047">
    <property type="entry name" value="UPF0703 PROTEIN YCGQ"/>
    <property type="match status" value="1"/>
</dbReference>
<dbReference type="OrthoDB" id="9770408at2"/>
<feature type="transmembrane region" description="Helical" evidence="2">
    <location>
        <begin position="44"/>
        <end position="62"/>
    </location>
</feature>
<organism evidence="5 6">
    <name type="scientific">Paenibacillus hemerocallicola</name>
    <dbReference type="NCBI Taxonomy" id="1172614"/>
    <lineage>
        <taxon>Bacteria</taxon>
        <taxon>Bacillati</taxon>
        <taxon>Bacillota</taxon>
        <taxon>Bacilli</taxon>
        <taxon>Bacillales</taxon>
        <taxon>Paenibacillaceae</taxon>
        <taxon>Paenibacillus</taxon>
    </lineage>
</organism>
<dbReference type="AlphaFoldDB" id="A0A5C4T2I3"/>
<keyword evidence="2" id="KW-0472">Membrane</keyword>
<keyword evidence="6" id="KW-1185">Reference proteome</keyword>
<dbReference type="Proteomes" id="UP000307943">
    <property type="component" value="Unassembled WGS sequence"/>
</dbReference>
<dbReference type="InterPro" id="IPR052955">
    <property type="entry name" value="UPF0703_membrane_permease"/>
</dbReference>
<dbReference type="PANTHER" id="PTHR40047:SF1">
    <property type="entry name" value="UPF0703 PROTEIN YCGQ"/>
    <property type="match status" value="1"/>
</dbReference>